<dbReference type="GO" id="GO:0006508">
    <property type="term" value="P:proteolysis"/>
    <property type="evidence" value="ECO:0007669"/>
    <property type="project" value="InterPro"/>
</dbReference>
<comment type="caution">
    <text evidence="2">The sequence shown here is derived from an EMBL/GenBank/DDBJ whole genome shotgun (WGS) entry which is preliminary data.</text>
</comment>
<evidence type="ECO:0000313" key="2">
    <source>
        <dbReference type="EMBL" id="HIU28832.1"/>
    </source>
</evidence>
<evidence type="ECO:0000313" key="3">
    <source>
        <dbReference type="Proteomes" id="UP000824089"/>
    </source>
</evidence>
<feature type="domain" description="Metalloprotease TldD/E C-terminal" evidence="1">
    <location>
        <begin position="205"/>
        <end position="416"/>
    </location>
</feature>
<reference evidence="2" key="2">
    <citation type="journal article" date="2021" name="PeerJ">
        <title>Extensive microbial diversity within the chicken gut microbiome revealed by metagenomics and culture.</title>
        <authorList>
            <person name="Gilroy R."/>
            <person name="Ravi A."/>
            <person name="Getino M."/>
            <person name="Pursley I."/>
            <person name="Horton D.L."/>
            <person name="Alikhan N.F."/>
            <person name="Baker D."/>
            <person name="Gharbi K."/>
            <person name="Hall N."/>
            <person name="Watson M."/>
            <person name="Adriaenssens E.M."/>
            <person name="Foster-Nyarko E."/>
            <person name="Jarju S."/>
            <person name="Secka A."/>
            <person name="Antonio M."/>
            <person name="Oren A."/>
            <person name="Chaudhuri R.R."/>
            <person name="La Ragione R."/>
            <person name="Hildebrand F."/>
            <person name="Pallen M.J."/>
        </authorList>
    </citation>
    <scope>NUCLEOTIDE SEQUENCE</scope>
    <source>
        <strain evidence="2">CHK195-4489</strain>
    </source>
</reference>
<dbReference type="GO" id="GO:0008237">
    <property type="term" value="F:metallopeptidase activity"/>
    <property type="evidence" value="ECO:0007669"/>
    <property type="project" value="InterPro"/>
</dbReference>
<feature type="non-terminal residue" evidence="2">
    <location>
        <position position="1"/>
    </location>
</feature>
<dbReference type="InterPro" id="IPR045569">
    <property type="entry name" value="Metalloprtase-TldD/E_C"/>
</dbReference>
<accession>A0A9D1I6N4</accession>
<sequence length="417" mass="45100">ESRKQSAELFYIKKDLDIVRSTDVADCTVTVYRDFESGGVKMRGSAAAMIYPDMTESEIGAALRKAYDAALYVKNKFYELPDAEKRAGCGAAAEAYDLISEAFQMADALFTAEAGAPGSFLNSAEIFAERRAIRVLCSTGIDISYVKYSFHGEFVTQCIADGQDIELHTSFSYRAPEYGQLAEKARAALKNARDRAAACAPPPAGRYAVILSGAQVGELLRYYTARTQGGMIYAGYSSFREGCFLQGDEADVKGEKLELLLKATEPCSAEGIRMQDKVLSEGGVLKTIHCGARYAYYLGIPATGEYSALECRNGSMSLEELKAGTGLPGSAVLSVAAFSDFQMDALSGQFCGEIRLAYLYETSEDGTSRVRLFTGGSISGNILEAQKTLAFSKERYKDHTYEGPYAVRLDGVSVAGV</sequence>
<reference evidence="2" key="1">
    <citation type="submission" date="2020-10" db="EMBL/GenBank/DDBJ databases">
        <authorList>
            <person name="Gilroy R."/>
        </authorList>
    </citation>
    <scope>NUCLEOTIDE SEQUENCE</scope>
    <source>
        <strain evidence="2">CHK195-4489</strain>
    </source>
</reference>
<dbReference type="Proteomes" id="UP000824089">
    <property type="component" value="Unassembled WGS sequence"/>
</dbReference>
<organism evidence="2 3">
    <name type="scientific">Candidatus Egerieisoma faecipullorum</name>
    <dbReference type="NCBI Taxonomy" id="2840963"/>
    <lineage>
        <taxon>Bacteria</taxon>
        <taxon>Bacillati</taxon>
        <taxon>Bacillota</taxon>
        <taxon>Clostridia</taxon>
        <taxon>Eubacteriales</taxon>
        <taxon>Clostridiaceae</taxon>
        <taxon>Clostridiaceae incertae sedis</taxon>
        <taxon>Candidatus Egerieisoma</taxon>
    </lineage>
</organism>
<dbReference type="EMBL" id="DVMM01000017">
    <property type="protein sequence ID" value="HIU28832.1"/>
    <property type="molecule type" value="Genomic_DNA"/>
</dbReference>
<gene>
    <name evidence="2" type="ORF">IAD50_00885</name>
</gene>
<dbReference type="AlphaFoldDB" id="A0A9D1I6N4"/>
<dbReference type="SUPFAM" id="SSF111283">
    <property type="entry name" value="Putative modulator of DNA gyrase, PmbA/TldD"/>
    <property type="match status" value="1"/>
</dbReference>
<evidence type="ECO:0000259" key="1">
    <source>
        <dbReference type="Pfam" id="PF19289"/>
    </source>
</evidence>
<dbReference type="Pfam" id="PF19289">
    <property type="entry name" value="PmbA_TldD_3rd"/>
    <property type="match status" value="1"/>
</dbReference>
<name>A0A9D1I6N4_9CLOT</name>
<protein>
    <recommendedName>
        <fullName evidence="1">Metalloprotease TldD/E C-terminal domain-containing protein</fullName>
    </recommendedName>
</protein>
<proteinExistence type="predicted"/>
<dbReference type="InterPro" id="IPR036059">
    <property type="entry name" value="TldD/PmbA_sf"/>
</dbReference>